<evidence type="ECO:0000256" key="8">
    <source>
        <dbReference type="SAM" id="Phobius"/>
    </source>
</evidence>
<dbReference type="InterPro" id="IPR050171">
    <property type="entry name" value="MFS_Transporters"/>
</dbReference>
<comment type="subcellular location">
    <subcellularLocation>
        <location evidence="1">Cell membrane</location>
        <topology evidence="1">Multi-pass membrane protein</topology>
    </subcellularLocation>
</comment>
<sequence>MVATANEPSTTSAPGRRGFGTLFVVDLWERFSFYGMAAILVLYLAAPVADGGQGMSGQTATALFACYISLAFMAGLPGGWLADRVLGARRSVLLGGGLIVAGHVTLSLPFDASVYLGLFLVATGTGLVKPAMAAMVGGTGGSDDRDREAVFSLFYMSIQVSAVIAPVVTGFLAEKVAWHLGFAAAAAGMALGLVQFTLGLRKFGDLGRYPAHPLPPAEIQRVLRRTAAVAVPVAVVLVAGVASGTVPLQAVLALFGLGTLVVPFWFLNTLRRRGALEMPRARLRSFTLLMLAASTFWMIFAQSGSVLGLFAERDTDRAVGGYEVPASWFQSVHPLFVLLIAPLCAWLWVRAGDRLTVPVKFAAGLTAGGLSFVLMAVAAVDAQSGPVTPMWLLVVYLLFSCAEVAIAPVGLALAASVAPPGYGSRFLAVNGLFGAVGVVIGGQLYRLTTGIPLPAYFVLAGGIALLAAVLVAAYRHRLLAGLS</sequence>
<feature type="transmembrane region" description="Helical" evidence="8">
    <location>
        <begin position="222"/>
        <end position="242"/>
    </location>
</feature>
<evidence type="ECO:0000256" key="3">
    <source>
        <dbReference type="ARBA" id="ARBA00022448"/>
    </source>
</evidence>
<feature type="transmembrane region" description="Helical" evidence="8">
    <location>
        <begin position="61"/>
        <end position="80"/>
    </location>
</feature>
<feature type="transmembrane region" description="Helical" evidence="8">
    <location>
        <begin position="31"/>
        <end position="49"/>
    </location>
</feature>
<dbReference type="CDD" id="cd17346">
    <property type="entry name" value="MFS_DtpA_like"/>
    <property type="match status" value="1"/>
</dbReference>
<evidence type="ECO:0000256" key="1">
    <source>
        <dbReference type="ARBA" id="ARBA00004651"/>
    </source>
</evidence>
<evidence type="ECO:0000313" key="10">
    <source>
        <dbReference type="EMBL" id="TWP50388.1"/>
    </source>
</evidence>
<keyword evidence="5 8" id="KW-0812">Transmembrane</keyword>
<evidence type="ECO:0000259" key="9">
    <source>
        <dbReference type="PROSITE" id="PS50850"/>
    </source>
</evidence>
<reference evidence="10 11" key="1">
    <citation type="submission" date="2019-07" db="EMBL/GenBank/DDBJ databases">
        <title>Lentzea xizangensis sp. nov., isolated from Qinghai-Tibetan Plateau Soils.</title>
        <authorList>
            <person name="Huang J."/>
        </authorList>
    </citation>
    <scope>NUCLEOTIDE SEQUENCE [LARGE SCALE GENOMIC DNA]</scope>
    <source>
        <strain evidence="10 11">FXJ1.1311</strain>
    </source>
</reference>
<evidence type="ECO:0000256" key="4">
    <source>
        <dbReference type="ARBA" id="ARBA00022475"/>
    </source>
</evidence>
<feature type="transmembrane region" description="Helical" evidence="8">
    <location>
        <begin position="92"/>
        <end position="110"/>
    </location>
</feature>
<feature type="domain" description="Major facilitator superfamily (MFS) profile" evidence="9">
    <location>
        <begin position="21"/>
        <end position="479"/>
    </location>
</feature>
<dbReference type="Gene3D" id="1.20.1250.20">
    <property type="entry name" value="MFS general substrate transporter like domains"/>
    <property type="match status" value="1"/>
</dbReference>
<dbReference type="Pfam" id="PF00854">
    <property type="entry name" value="PTR2"/>
    <property type="match status" value="1"/>
</dbReference>
<dbReference type="EMBL" id="VOBR01000012">
    <property type="protein sequence ID" value="TWP50388.1"/>
    <property type="molecule type" value="Genomic_DNA"/>
</dbReference>
<dbReference type="InterPro" id="IPR020846">
    <property type="entry name" value="MFS_dom"/>
</dbReference>
<evidence type="ECO:0000256" key="5">
    <source>
        <dbReference type="ARBA" id="ARBA00022692"/>
    </source>
</evidence>
<dbReference type="RefSeq" id="WP_146353549.1">
    <property type="nucleotide sequence ID" value="NZ_VOBR01000012.1"/>
</dbReference>
<evidence type="ECO:0000313" key="11">
    <source>
        <dbReference type="Proteomes" id="UP000316639"/>
    </source>
</evidence>
<keyword evidence="6 8" id="KW-1133">Transmembrane helix</keyword>
<dbReference type="PANTHER" id="PTHR23517">
    <property type="entry name" value="RESISTANCE PROTEIN MDTM, PUTATIVE-RELATED-RELATED"/>
    <property type="match status" value="1"/>
</dbReference>
<feature type="transmembrane region" description="Helical" evidence="8">
    <location>
        <begin position="451"/>
        <end position="474"/>
    </location>
</feature>
<accession>A0A563ES71</accession>
<dbReference type="InterPro" id="IPR036259">
    <property type="entry name" value="MFS_trans_sf"/>
</dbReference>
<feature type="transmembrane region" description="Helical" evidence="8">
    <location>
        <begin position="426"/>
        <end position="445"/>
    </location>
</feature>
<comment type="similarity">
    <text evidence="2">Belongs to the major facilitator superfamily. Proton-dependent oligopeptide transporter (POT/PTR) (TC 2.A.17) family.</text>
</comment>
<comment type="caution">
    <text evidence="10">The sequence shown here is derived from an EMBL/GenBank/DDBJ whole genome shotgun (WGS) entry which is preliminary data.</text>
</comment>
<evidence type="ECO:0000256" key="6">
    <source>
        <dbReference type="ARBA" id="ARBA00022989"/>
    </source>
</evidence>
<dbReference type="Proteomes" id="UP000316639">
    <property type="component" value="Unassembled WGS sequence"/>
</dbReference>
<dbReference type="GO" id="GO:0015833">
    <property type="term" value="P:peptide transport"/>
    <property type="evidence" value="ECO:0007669"/>
    <property type="project" value="InterPro"/>
</dbReference>
<organism evidence="10 11">
    <name type="scientific">Lentzea tibetensis</name>
    <dbReference type="NCBI Taxonomy" id="2591470"/>
    <lineage>
        <taxon>Bacteria</taxon>
        <taxon>Bacillati</taxon>
        <taxon>Actinomycetota</taxon>
        <taxon>Actinomycetes</taxon>
        <taxon>Pseudonocardiales</taxon>
        <taxon>Pseudonocardiaceae</taxon>
        <taxon>Lentzea</taxon>
    </lineage>
</organism>
<gene>
    <name evidence="10" type="ORF">FKR81_19590</name>
</gene>
<protein>
    <submittedName>
        <fullName evidence="10">Peptide MFS transporter</fullName>
    </submittedName>
</protein>
<feature type="transmembrane region" description="Helical" evidence="8">
    <location>
        <begin position="178"/>
        <end position="201"/>
    </location>
</feature>
<dbReference type="AlphaFoldDB" id="A0A563ES71"/>
<keyword evidence="11" id="KW-1185">Reference proteome</keyword>
<keyword evidence="3" id="KW-0813">Transport</keyword>
<feature type="transmembrane region" description="Helical" evidence="8">
    <location>
        <begin position="248"/>
        <end position="267"/>
    </location>
</feature>
<evidence type="ECO:0000256" key="7">
    <source>
        <dbReference type="ARBA" id="ARBA00023136"/>
    </source>
</evidence>
<name>A0A563ES71_9PSEU</name>
<keyword evidence="4" id="KW-1003">Cell membrane</keyword>
<feature type="transmembrane region" description="Helical" evidence="8">
    <location>
        <begin position="331"/>
        <end position="349"/>
    </location>
</feature>
<feature type="transmembrane region" description="Helical" evidence="8">
    <location>
        <begin position="361"/>
        <end position="379"/>
    </location>
</feature>
<evidence type="ECO:0000256" key="2">
    <source>
        <dbReference type="ARBA" id="ARBA00005982"/>
    </source>
</evidence>
<dbReference type="SUPFAM" id="SSF103473">
    <property type="entry name" value="MFS general substrate transporter"/>
    <property type="match status" value="1"/>
</dbReference>
<dbReference type="PROSITE" id="PS50850">
    <property type="entry name" value="MFS"/>
    <property type="match status" value="1"/>
</dbReference>
<dbReference type="InterPro" id="IPR005279">
    <property type="entry name" value="Dipep/tripep_permease"/>
</dbReference>
<dbReference type="NCBIfam" id="TIGR00924">
    <property type="entry name" value="yjdL_sub1_fam"/>
    <property type="match status" value="1"/>
</dbReference>
<dbReference type="PANTHER" id="PTHR23517:SF15">
    <property type="entry name" value="PROTON-DEPENDENT OLIGOPEPTIDE FAMILY TRANSPORT PROTEIN"/>
    <property type="match status" value="1"/>
</dbReference>
<dbReference type="InterPro" id="IPR000109">
    <property type="entry name" value="POT_fam"/>
</dbReference>
<feature type="transmembrane region" description="Helical" evidence="8">
    <location>
        <begin position="391"/>
        <end position="414"/>
    </location>
</feature>
<feature type="transmembrane region" description="Helical" evidence="8">
    <location>
        <begin position="149"/>
        <end position="172"/>
    </location>
</feature>
<feature type="transmembrane region" description="Helical" evidence="8">
    <location>
        <begin position="288"/>
        <end position="311"/>
    </location>
</feature>
<dbReference type="OrthoDB" id="9772725at2"/>
<proteinExistence type="inferred from homology"/>
<keyword evidence="7 8" id="KW-0472">Membrane</keyword>
<dbReference type="GO" id="GO:0005886">
    <property type="term" value="C:plasma membrane"/>
    <property type="evidence" value="ECO:0007669"/>
    <property type="project" value="UniProtKB-SubCell"/>
</dbReference>
<feature type="transmembrane region" description="Helical" evidence="8">
    <location>
        <begin position="116"/>
        <end position="137"/>
    </location>
</feature>
<dbReference type="GO" id="GO:1904680">
    <property type="term" value="F:peptide transmembrane transporter activity"/>
    <property type="evidence" value="ECO:0007669"/>
    <property type="project" value="InterPro"/>
</dbReference>